<keyword evidence="1" id="KW-0812">Transmembrane</keyword>
<dbReference type="STRING" id="372326.A0A1V4JBA7"/>
<proteinExistence type="predicted"/>
<dbReference type="OrthoDB" id="9898017at2759"/>
<evidence type="ECO:0000313" key="2">
    <source>
        <dbReference type="EMBL" id="OPJ69379.1"/>
    </source>
</evidence>
<keyword evidence="1" id="KW-1133">Transmembrane helix</keyword>
<evidence type="ECO:0000313" key="3">
    <source>
        <dbReference type="Proteomes" id="UP000190648"/>
    </source>
</evidence>
<name>A0A1V4JBA7_PATFA</name>
<sequence length="79" mass="8407">MASQGQVIFWSMTTVIIILAAVIALIIGFGVSGKRSIIVTVLTSPGNIGQRSVLGCTFEPDIQMSSIAIRAARRCLQTK</sequence>
<accession>A0A1V4JBA7</accession>
<keyword evidence="1" id="KW-0472">Membrane</keyword>
<feature type="transmembrane region" description="Helical" evidence="1">
    <location>
        <begin position="7"/>
        <end position="31"/>
    </location>
</feature>
<protein>
    <submittedName>
        <fullName evidence="2">V-set domain-containing T-cell activation inhibitor 1</fullName>
    </submittedName>
</protein>
<evidence type="ECO:0000256" key="1">
    <source>
        <dbReference type="SAM" id="Phobius"/>
    </source>
</evidence>
<dbReference type="AlphaFoldDB" id="A0A1V4JBA7"/>
<organism evidence="2 3">
    <name type="scientific">Patagioenas fasciata monilis</name>
    <dbReference type="NCBI Taxonomy" id="372326"/>
    <lineage>
        <taxon>Eukaryota</taxon>
        <taxon>Metazoa</taxon>
        <taxon>Chordata</taxon>
        <taxon>Craniata</taxon>
        <taxon>Vertebrata</taxon>
        <taxon>Euteleostomi</taxon>
        <taxon>Archelosauria</taxon>
        <taxon>Archosauria</taxon>
        <taxon>Dinosauria</taxon>
        <taxon>Saurischia</taxon>
        <taxon>Theropoda</taxon>
        <taxon>Coelurosauria</taxon>
        <taxon>Aves</taxon>
        <taxon>Neognathae</taxon>
        <taxon>Neoaves</taxon>
        <taxon>Columbimorphae</taxon>
        <taxon>Columbiformes</taxon>
        <taxon>Columbidae</taxon>
        <taxon>Patagioenas</taxon>
    </lineage>
</organism>
<dbReference type="EMBL" id="LSYS01008075">
    <property type="protein sequence ID" value="OPJ69379.1"/>
    <property type="molecule type" value="Genomic_DNA"/>
</dbReference>
<keyword evidence="3" id="KW-1185">Reference proteome</keyword>
<comment type="caution">
    <text evidence="2">The sequence shown here is derived from an EMBL/GenBank/DDBJ whole genome shotgun (WGS) entry which is preliminary data.</text>
</comment>
<gene>
    <name evidence="2" type="primary">VTCN1</name>
    <name evidence="2" type="ORF">AV530_012451</name>
</gene>
<dbReference type="Proteomes" id="UP000190648">
    <property type="component" value="Unassembled WGS sequence"/>
</dbReference>
<reference evidence="2 3" key="1">
    <citation type="submission" date="2016-02" db="EMBL/GenBank/DDBJ databases">
        <title>Band-tailed pigeon sequencing and assembly.</title>
        <authorList>
            <person name="Soares A.E."/>
            <person name="Novak B.J."/>
            <person name="Rice E.S."/>
            <person name="O'Connell B."/>
            <person name="Chang D."/>
            <person name="Weber S."/>
            <person name="Shapiro B."/>
        </authorList>
    </citation>
    <scope>NUCLEOTIDE SEQUENCE [LARGE SCALE GENOMIC DNA]</scope>
    <source>
        <strain evidence="2">BTP2013</strain>
        <tissue evidence="2">Blood</tissue>
    </source>
</reference>